<evidence type="ECO:0000256" key="1">
    <source>
        <dbReference type="ARBA" id="ARBA00010088"/>
    </source>
</evidence>
<dbReference type="GO" id="GO:0004301">
    <property type="term" value="F:epoxide hydrolase activity"/>
    <property type="evidence" value="ECO:0007669"/>
    <property type="project" value="TreeGrafter"/>
</dbReference>
<evidence type="ECO:0000313" key="5">
    <source>
        <dbReference type="EMBL" id="TCO33124.1"/>
    </source>
</evidence>
<comment type="similarity">
    <text evidence="1">Belongs to the peptidase S33 family.</text>
</comment>
<dbReference type="AlphaFoldDB" id="A0A4R2HPM6"/>
<dbReference type="GO" id="GO:0097176">
    <property type="term" value="P:epoxide metabolic process"/>
    <property type="evidence" value="ECO:0007669"/>
    <property type="project" value="TreeGrafter"/>
</dbReference>
<dbReference type="Pfam" id="PF06441">
    <property type="entry name" value="EHN"/>
    <property type="match status" value="1"/>
</dbReference>
<proteinExistence type="inferred from homology"/>
<comment type="caution">
    <text evidence="5">The sequence shown here is derived from an EMBL/GenBank/DDBJ whole genome shotgun (WGS) entry which is preliminary data.</text>
</comment>
<sequence>MASERVAEVRRVRLRVDPGELYGRIRRCKTQGPLGAGVVPDEFVDELTDYWVDRYDWRAYEDRLNAYEHFATEVGGQFVHFMHSRSGQADASAVLLTHGWPSGVVDVVDAAGPLQGRHHLVMPSIAWSALAEPAGWDELMRRLGYDDYLVRDDKGEAPPVTAEVSPERRGLAPEELAEVRWFNENLNAVNEEQQMRALVLSAAMLAWNAQHADRDATLTGVTLAWFAPRLQAE</sequence>
<keyword evidence="3 5" id="KW-0378">Hydrolase</keyword>
<evidence type="ECO:0000256" key="3">
    <source>
        <dbReference type="ARBA" id="ARBA00022801"/>
    </source>
</evidence>
<name>A0A4R2HPM6_9ACTN</name>
<accession>A0A4R2HPM6</accession>
<feature type="domain" description="Epoxide hydrolase N-terminal" evidence="4">
    <location>
        <begin position="39"/>
        <end position="106"/>
    </location>
</feature>
<dbReference type="OrthoDB" id="3808748at2"/>
<dbReference type="SUPFAM" id="SSF53474">
    <property type="entry name" value="alpha/beta-Hydrolases"/>
    <property type="match status" value="1"/>
</dbReference>
<keyword evidence="2" id="KW-0058">Aromatic hydrocarbons catabolism</keyword>
<dbReference type="PANTHER" id="PTHR21661">
    <property type="entry name" value="EPOXIDE HYDROLASE 1-RELATED"/>
    <property type="match status" value="1"/>
</dbReference>
<evidence type="ECO:0000259" key="4">
    <source>
        <dbReference type="Pfam" id="PF06441"/>
    </source>
</evidence>
<keyword evidence="6" id="KW-1185">Reference proteome</keyword>
<protein>
    <submittedName>
        <fullName evidence="5">Epoxide hydrolase-like protein</fullName>
    </submittedName>
</protein>
<dbReference type="EMBL" id="SLWN01000003">
    <property type="protein sequence ID" value="TCO33124.1"/>
    <property type="molecule type" value="Genomic_DNA"/>
</dbReference>
<evidence type="ECO:0000256" key="2">
    <source>
        <dbReference type="ARBA" id="ARBA00022797"/>
    </source>
</evidence>
<organism evidence="5 6">
    <name type="scientific">Kribbella steppae</name>
    <dbReference type="NCBI Taxonomy" id="2512223"/>
    <lineage>
        <taxon>Bacteria</taxon>
        <taxon>Bacillati</taxon>
        <taxon>Actinomycetota</taxon>
        <taxon>Actinomycetes</taxon>
        <taxon>Propionibacteriales</taxon>
        <taxon>Kribbellaceae</taxon>
        <taxon>Kribbella</taxon>
    </lineage>
</organism>
<dbReference type="Proteomes" id="UP000294508">
    <property type="component" value="Unassembled WGS sequence"/>
</dbReference>
<dbReference type="Gene3D" id="3.40.50.1820">
    <property type="entry name" value="alpha/beta hydrolase"/>
    <property type="match status" value="1"/>
</dbReference>
<dbReference type="PANTHER" id="PTHR21661:SF35">
    <property type="entry name" value="EPOXIDE HYDROLASE"/>
    <property type="match status" value="1"/>
</dbReference>
<dbReference type="InterPro" id="IPR029058">
    <property type="entry name" value="AB_hydrolase_fold"/>
</dbReference>
<gene>
    <name evidence="5" type="ORF">EV652_103123</name>
</gene>
<dbReference type="InterPro" id="IPR010497">
    <property type="entry name" value="Epoxide_hydro_N"/>
</dbReference>
<reference evidence="5 6" key="1">
    <citation type="journal article" date="2015" name="Stand. Genomic Sci.">
        <title>Genomic Encyclopedia of Bacterial and Archaeal Type Strains, Phase III: the genomes of soil and plant-associated and newly described type strains.</title>
        <authorList>
            <person name="Whitman W.B."/>
            <person name="Woyke T."/>
            <person name="Klenk H.P."/>
            <person name="Zhou Y."/>
            <person name="Lilburn T.G."/>
            <person name="Beck B.J."/>
            <person name="De Vos P."/>
            <person name="Vandamme P."/>
            <person name="Eisen J.A."/>
            <person name="Garrity G."/>
            <person name="Hugenholtz P."/>
            <person name="Kyrpides N.C."/>
        </authorList>
    </citation>
    <scope>NUCLEOTIDE SEQUENCE [LARGE SCALE GENOMIC DNA]</scope>
    <source>
        <strain evidence="5 6">VKM Ac-2572</strain>
    </source>
</reference>
<evidence type="ECO:0000313" key="6">
    <source>
        <dbReference type="Proteomes" id="UP000294508"/>
    </source>
</evidence>